<reference evidence="2" key="3">
    <citation type="submission" date="2012-09" db="EMBL/GenBank/DDBJ databases">
        <authorList>
            <consortium name="VectorBase"/>
        </authorList>
    </citation>
    <scope>NUCLEOTIDE SEQUENCE</scope>
    <source>
        <strain evidence="2">Liverpool</strain>
    </source>
</reference>
<dbReference type="InterPro" id="IPR011705">
    <property type="entry name" value="BACK"/>
</dbReference>
<dbReference type="Proteomes" id="UP000682892">
    <property type="component" value="Unassembled WGS sequence"/>
</dbReference>
<dbReference type="SUPFAM" id="SSF54695">
    <property type="entry name" value="POZ domain"/>
    <property type="match status" value="1"/>
</dbReference>
<evidence type="ECO:0000313" key="2">
    <source>
        <dbReference type="EMBL" id="EAT33632.1"/>
    </source>
</evidence>
<dbReference type="PANTHER" id="PTHR45774:SF9">
    <property type="entry name" value="LUTE, ISOFORM D"/>
    <property type="match status" value="1"/>
</dbReference>
<reference evidence="2" key="2">
    <citation type="journal article" date="2007" name="Science">
        <title>Genome sequence of Aedes aegypti, a major arbovirus vector.</title>
        <authorList>
            <person name="Nene V."/>
            <person name="Wortman J.R."/>
            <person name="Lawson D."/>
            <person name="Haas B."/>
            <person name="Kodira C."/>
            <person name="Tu Z.J."/>
            <person name="Loftus B."/>
            <person name="Xi Z."/>
            <person name="Megy K."/>
            <person name="Grabherr M."/>
            <person name="Ren Q."/>
            <person name="Zdobnov E.M."/>
            <person name="Lobo N.F."/>
            <person name="Campbell K.S."/>
            <person name="Brown S.E."/>
            <person name="Bonaldo M.F."/>
            <person name="Zhu J."/>
            <person name="Sinkins S.P."/>
            <person name="Hogenkamp D.G."/>
            <person name="Amedeo P."/>
            <person name="Arensburger P."/>
            <person name="Atkinson P.W."/>
            <person name="Bidwell S."/>
            <person name="Biedler J."/>
            <person name="Birney E."/>
            <person name="Bruggner R.V."/>
            <person name="Costas J."/>
            <person name="Coy M.R."/>
            <person name="Crabtree J."/>
            <person name="Crawford M."/>
            <person name="Debruyn B."/>
            <person name="Decaprio D."/>
            <person name="Eiglmeier K."/>
            <person name="Eisenstadt E."/>
            <person name="El-Dorry H."/>
            <person name="Gelbart W.M."/>
            <person name="Gomes S.L."/>
            <person name="Hammond M."/>
            <person name="Hannick L.I."/>
            <person name="Hogan J.R."/>
            <person name="Holmes M.H."/>
            <person name="Jaffe D."/>
            <person name="Johnston J.S."/>
            <person name="Kennedy R.C."/>
            <person name="Koo H."/>
            <person name="Kravitz S."/>
            <person name="Kriventseva E.V."/>
            <person name="Kulp D."/>
            <person name="Labutti K."/>
            <person name="Lee E."/>
            <person name="Li S."/>
            <person name="Lovin D.D."/>
            <person name="Mao C."/>
            <person name="Mauceli E."/>
            <person name="Menck C.F."/>
            <person name="Miller J.R."/>
            <person name="Montgomery P."/>
            <person name="Mori A."/>
            <person name="Nascimento A.L."/>
            <person name="Naveira H.F."/>
            <person name="Nusbaum C."/>
            <person name="O'leary S."/>
            <person name="Orvis J."/>
            <person name="Pertea M."/>
            <person name="Quesneville H."/>
            <person name="Reidenbach K.R."/>
            <person name="Rogers Y.H."/>
            <person name="Roth C.W."/>
            <person name="Schneider J.R."/>
            <person name="Schatz M."/>
            <person name="Shumway M."/>
            <person name="Stanke M."/>
            <person name="Stinson E.O."/>
            <person name="Tubio J.M."/>
            <person name="Vanzee J.P."/>
            <person name="Verjovski-Almeida S."/>
            <person name="Werner D."/>
            <person name="White O."/>
            <person name="Wyder S."/>
            <person name="Zeng Q."/>
            <person name="Zhao Q."/>
            <person name="Zhao Y."/>
            <person name="Hill C.A."/>
            <person name="Raikhel A.S."/>
            <person name="Soares M.B."/>
            <person name="Knudson D.L."/>
            <person name="Lee N.H."/>
            <person name="Galagan J."/>
            <person name="Salzberg S.L."/>
            <person name="Paulsen I.T."/>
            <person name="Dimopoulos G."/>
            <person name="Collins F.H."/>
            <person name="Birren B."/>
            <person name="Fraser-Liggett C.M."/>
            <person name="Severson D.W."/>
        </authorList>
    </citation>
    <scope>NUCLEOTIDE SEQUENCE [LARGE SCALE GENOMIC DNA]</scope>
    <source>
        <strain evidence="2">Liverpool</strain>
    </source>
</reference>
<protein>
    <submittedName>
        <fullName evidence="2">AAEL014083-PA</fullName>
    </submittedName>
</protein>
<dbReference type="SMART" id="SM00875">
    <property type="entry name" value="BACK"/>
    <property type="match status" value="1"/>
</dbReference>
<sequence length="371" mass="43201">MSCTESDKNRLHRLVNNPYLADVKFLVGRKRKLIYGHRTLLTCASEVFQSMFGNKRFLKIHRYYPLVIVSDVEPDIFLDVLYYIYCDECDISEKNVAELFYASAKYQLYELQTKCVEFMIATTKVSEWLQIFFEETRNQRLRKVSEAQIESRAEEVLRHPSFLQLGSSQVKEILELKKLQCTNRQLLEAVDRWIEHQPESQRSEFDSLWLSLLLKIDSDKKNQVRSFEQELQPRISGAIVASRDVILYGLGIYTGIDCSEVQECDVCVNIDIGCCEKDVVRESISLRIPDQKRIKECLFNRLKLSEGDTIKLTVQISGMPMKLRQAWCADNRDRTPLNNHGDLRIVSSDNAYFVTPIAYLIYEPVNDSEFK</sequence>
<dbReference type="PANTHER" id="PTHR45774">
    <property type="entry name" value="BTB/POZ DOMAIN-CONTAINING"/>
    <property type="match status" value="1"/>
</dbReference>
<gene>
    <name evidence="2" type="ORF">AaeL_AAEL014083</name>
</gene>
<dbReference type="PaxDb" id="7159-AAEL014083-PA"/>
<dbReference type="Gene3D" id="3.30.710.10">
    <property type="entry name" value="Potassium Channel Kv1.1, Chain A"/>
    <property type="match status" value="1"/>
</dbReference>
<dbReference type="EMBL" id="CH478187">
    <property type="protein sequence ID" value="EAT33632.1"/>
    <property type="molecule type" value="Genomic_DNA"/>
</dbReference>
<dbReference type="InterPro" id="IPR000210">
    <property type="entry name" value="BTB/POZ_dom"/>
</dbReference>
<dbReference type="AlphaFoldDB" id="Q16HA9"/>
<name>Q16HA9_AEDAE</name>
<dbReference type="Pfam" id="PF00651">
    <property type="entry name" value="BTB"/>
    <property type="match status" value="1"/>
</dbReference>
<dbReference type="PROSITE" id="PS50097">
    <property type="entry name" value="BTB"/>
    <property type="match status" value="1"/>
</dbReference>
<evidence type="ECO:0000259" key="1">
    <source>
        <dbReference type="PROSITE" id="PS50097"/>
    </source>
</evidence>
<proteinExistence type="predicted"/>
<dbReference type="GO" id="GO:0022008">
    <property type="term" value="P:neurogenesis"/>
    <property type="evidence" value="ECO:0007669"/>
    <property type="project" value="TreeGrafter"/>
</dbReference>
<evidence type="ECO:0000313" key="3">
    <source>
        <dbReference type="Proteomes" id="UP000682892"/>
    </source>
</evidence>
<dbReference type="PhylomeDB" id="Q16HA9"/>
<dbReference type="GO" id="GO:0005829">
    <property type="term" value="C:cytosol"/>
    <property type="evidence" value="ECO:0007669"/>
    <property type="project" value="TreeGrafter"/>
</dbReference>
<dbReference type="STRING" id="7159.Q16HA9"/>
<dbReference type="Gene3D" id="1.25.40.420">
    <property type="match status" value="1"/>
</dbReference>
<organism evidence="2 3">
    <name type="scientific">Aedes aegypti</name>
    <name type="common">Yellowfever mosquito</name>
    <name type="synonym">Culex aegypti</name>
    <dbReference type="NCBI Taxonomy" id="7159"/>
    <lineage>
        <taxon>Eukaryota</taxon>
        <taxon>Metazoa</taxon>
        <taxon>Ecdysozoa</taxon>
        <taxon>Arthropoda</taxon>
        <taxon>Hexapoda</taxon>
        <taxon>Insecta</taxon>
        <taxon>Pterygota</taxon>
        <taxon>Neoptera</taxon>
        <taxon>Endopterygota</taxon>
        <taxon>Diptera</taxon>
        <taxon>Nematocera</taxon>
        <taxon>Culicoidea</taxon>
        <taxon>Culicidae</taxon>
        <taxon>Culicinae</taxon>
        <taxon>Aedini</taxon>
        <taxon>Aedes</taxon>
        <taxon>Stegomyia</taxon>
    </lineage>
</organism>
<reference evidence="2" key="1">
    <citation type="submission" date="2005-10" db="EMBL/GenBank/DDBJ databases">
        <authorList>
            <person name="Loftus B.J."/>
            <person name="Nene V.M."/>
            <person name="Hannick L.I."/>
            <person name="Bidwell S."/>
            <person name="Haas B."/>
            <person name="Amedeo P."/>
            <person name="Orvis J."/>
            <person name="Wortman J.R."/>
            <person name="White O.R."/>
            <person name="Salzberg S."/>
            <person name="Shumway M."/>
            <person name="Koo H."/>
            <person name="Zhao Y."/>
            <person name="Holmes M."/>
            <person name="Miller J."/>
            <person name="Schatz M."/>
            <person name="Pop M."/>
            <person name="Pai G."/>
            <person name="Utterback T."/>
            <person name="Rogers Y.-H."/>
            <person name="Kravitz S."/>
            <person name="Fraser C.M."/>
        </authorList>
    </citation>
    <scope>NUCLEOTIDE SEQUENCE</scope>
    <source>
        <strain evidence="2">Liverpool</strain>
    </source>
</reference>
<dbReference type="HOGENOM" id="CLU_746428_0_0_1"/>
<dbReference type="eggNOG" id="KOG2075">
    <property type="taxonomic scope" value="Eukaryota"/>
</dbReference>
<dbReference type="SMART" id="SM00225">
    <property type="entry name" value="BTB"/>
    <property type="match status" value="1"/>
</dbReference>
<dbReference type="InterPro" id="IPR011333">
    <property type="entry name" value="SKP1/BTB/POZ_sf"/>
</dbReference>
<dbReference type="VEuPathDB" id="VectorBase:AAEL005602"/>
<dbReference type="Pfam" id="PF07707">
    <property type="entry name" value="BACK"/>
    <property type="match status" value="1"/>
</dbReference>
<accession>Q16HA9</accession>
<feature type="domain" description="BTB" evidence="1">
    <location>
        <begin position="21"/>
        <end position="93"/>
    </location>
</feature>